<dbReference type="EMBL" id="KE651168">
    <property type="protein sequence ID" value="EEB09361.1"/>
    <property type="molecule type" value="Genomic_DNA"/>
</dbReference>
<comment type="similarity">
    <text evidence="2">Belongs to the SURF6 family.</text>
</comment>
<dbReference type="AlphaFoldDB" id="B6K757"/>
<dbReference type="InterPro" id="IPR029190">
    <property type="entry name" value="Rrp14/SURF6_C"/>
</dbReference>
<gene>
    <name evidence="7" type="primary">rrp1402</name>
    <name evidence="6" type="ORF">SJAG_04562</name>
</gene>
<evidence type="ECO:0000256" key="4">
    <source>
        <dbReference type="SAM" id="MobiDB-lite"/>
    </source>
</evidence>
<feature type="domain" description="Ribosomal RNA-processing protein 14/surfeit locus protein 6 C-terminal" evidence="5">
    <location>
        <begin position="32"/>
        <end position="230"/>
    </location>
</feature>
<dbReference type="STRING" id="402676.B6K757"/>
<dbReference type="GO" id="GO:0005730">
    <property type="term" value="C:nucleolus"/>
    <property type="evidence" value="ECO:0000318"/>
    <property type="project" value="GO_Central"/>
</dbReference>
<evidence type="ECO:0000256" key="2">
    <source>
        <dbReference type="ARBA" id="ARBA00005904"/>
    </source>
</evidence>
<name>B6K757_SCHJY</name>
<reference evidence="6 8" key="1">
    <citation type="journal article" date="2011" name="Science">
        <title>Comparative functional genomics of the fission yeasts.</title>
        <authorList>
            <person name="Rhind N."/>
            <person name="Chen Z."/>
            <person name="Yassour M."/>
            <person name="Thompson D.A."/>
            <person name="Haas B.J."/>
            <person name="Habib N."/>
            <person name="Wapinski I."/>
            <person name="Roy S."/>
            <person name="Lin M.F."/>
            <person name="Heiman D.I."/>
            <person name="Young S.K."/>
            <person name="Furuya K."/>
            <person name="Guo Y."/>
            <person name="Pidoux A."/>
            <person name="Chen H.M."/>
            <person name="Robbertse B."/>
            <person name="Goldberg J.M."/>
            <person name="Aoki K."/>
            <person name="Bayne E.H."/>
            <person name="Berlin A.M."/>
            <person name="Desjardins C.A."/>
            <person name="Dobbs E."/>
            <person name="Dukaj L."/>
            <person name="Fan L."/>
            <person name="FitzGerald M.G."/>
            <person name="French C."/>
            <person name="Gujja S."/>
            <person name="Hansen K."/>
            <person name="Keifenheim D."/>
            <person name="Levin J.Z."/>
            <person name="Mosher R.A."/>
            <person name="Mueller C.A."/>
            <person name="Pfiffner J."/>
            <person name="Priest M."/>
            <person name="Russ C."/>
            <person name="Smialowska A."/>
            <person name="Swoboda P."/>
            <person name="Sykes S.M."/>
            <person name="Vaughn M."/>
            <person name="Vengrova S."/>
            <person name="Yoder R."/>
            <person name="Zeng Q."/>
            <person name="Allshire R."/>
            <person name="Baulcombe D."/>
            <person name="Birren B.W."/>
            <person name="Brown W."/>
            <person name="Ekwall K."/>
            <person name="Kellis M."/>
            <person name="Leatherwood J."/>
            <person name="Levin H."/>
            <person name="Margalit H."/>
            <person name="Martienssen R."/>
            <person name="Nieduszynski C.A."/>
            <person name="Spatafora J.W."/>
            <person name="Friedman N."/>
            <person name="Dalgaard J.Z."/>
            <person name="Baumann P."/>
            <person name="Niki H."/>
            <person name="Regev A."/>
            <person name="Nusbaum C."/>
        </authorList>
    </citation>
    <scope>NUCLEOTIDE SEQUENCE [LARGE SCALE GENOMIC DNA]</scope>
    <source>
        <strain evidence="8">yFS275 / FY16936</strain>
    </source>
</reference>
<evidence type="ECO:0000256" key="3">
    <source>
        <dbReference type="ARBA" id="ARBA00023242"/>
    </source>
</evidence>
<dbReference type="HOGENOM" id="CLU_1143100_0_0_1"/>
<evidence type="ECO:0000313" key="8">
    <source>
        <dbReference type="Proteomes" id="UP000001744"/>
    </source>
</evidence>
<dbReference type="Pfam" id="PF04935">
    <property type="entry name" value="SURF6"/>
    <property type="match status" value="1"/>
</dbReference>
<feature type="compositionally biased region" description="Basic residues" evidence="4">
    <location>
        <begin position="221"/>
        <end position="243"/>
    </location>
</feature>
<dbReference type="GO" id="GO:0003723">
    <property type="term" value="F:RNA binding"/>
    <property type="evidence" value="ECO:0000318"/>
    <property type="project" value="GO_Central"/>
</dbReference>
<evidence type="ECO:0000259" key="5">
    <source>
        <dbReference type="Pfam" id="PF04935"/>
    </source>
</evidence>
<sequence length="243" mass="28018">MGAESDELRSKLAARIQELRAKRKAPEQVNRQALIEARKAKAKARIEAKRRAKEQSQSKQENKEDAKEIVVKEESSEINSVVHYTNEKSRSVVDNINVSYGKLLVGDEAYVGDKLKGSKKKKGPTDVYGALKHLEAKERRLSKLETDKVNKIKESDSWHRALLQAEGKKMQDNEHLLKKTVKRKEAAKKKSAKEWKERLQNIEKAQALRQKRREENLQKRRESRKTKGSKSKKKKKSKKAGFH</sequence>
<dbReference type="VEuPathDB" id="FungiDB:SJAG_04562"/>
<organism evidence="6 8">
    <name type="scientific">Schizosaccharomyces japonicus (strain yFS275 / FY16936)</name>
    <name type="common">Fission yeast</name>
    <dbReference type="NCBI Taxonomy" id="402676"/>
    <lineage>
        <taxon>Eukaryota</taxon>
        <taxon>Fungi</taxon>
        <taxon>Dikarya</taxon>
        <taxon>Ascomycota</taxon>
        <taxon>Taphrinomycotina</taxon>
        <taxon>Schizosaccharomycetes</taxon>
        <taxon>Schizosaccharomycetales</taxon>
        <taxon>Schizosaccharomycetaceae</taxon>
        <taxon>Schizosaccharomyces</taxon>
    </lineage>
</organism>
<feature type="region of interest" description="Disordered" evidence="4">
    <location>
        <begin position="44"/>
        <end position="72"/>
    </location>
</feature>
<dbReference type="RefSeq" id="XP_002175654.1">
    <property type="nucleotide sequence ID" value="XM_002175618.2"/>
</dbReference>
<dbReference type="PANTHER" id="PTHR14369:SF0">
    <property type="entry name" value="SURFEIT LOCUS PROTEIN 6"/>
    <property type="match status" value="1"/>
</dbReference>
<feature type="region of interest" description="Disordered" evidence="4">
    <location>
        <begin position="180"/>
        <end position="243"/>
    </location>
</feature>
<dbReference type="Proteomes" id="UP000001744">
    <property type="component" value="Unassembled WGS sequence"/>
</dbReference>
<proteinExistence type="inferred from homology"/>
<feature type="compositionally biased region" description="Basic and acidic residues" evidence="4">
    <location>
        <begin position="192"/>
        <end position="201"/>
    </location>
</feature>
<protein>
    <submittedName>
        <fullName evidence="6">Ribosome biogenesis protein Rrp14-C</fullName>
    </submittedName>
</protein>
<dbReference type="InterPro" id="IPR007019">
    <property type="entry name" value="SURF6"/>
</dbReference>
<keyword evidence="3" id="KW-0539">Nucleus</keyword>
<dbReference type="GO" id="GO:0042273">
    <property type="term" value="P:ribosomal large subunit biogenesis"/>
    <property type="evidence" value="ECO:0000318"/>
    <property type="project" value="GO_Central"/>
</dbReference>
<comment type="subcellular location">
    <subcellularLocation>
        <location evidence="1">Nucleus</location>
    </subcellularLocation>
</comment>
<dbReference type="GO" id="GO:0042274">
    <property type="term" value="P:ribosomal small subunit biogenesis"/>
    <property type="evidence" value="ECO:0000318"/>
    <property type="project" value="GO_Central"/>
</dbReference>
<evidence type="ECO:0000313" key="7">
    <source>
        <dbReference type="JaponicusDB" id="SJAG_04562"/>
    </source>
</evidence>
<dbReference type="GO" id="GO:0003677">
    <property type="term" value="F:DNA binding"/>
    <property type="evidence" value="ECO:0000318"/>
    <property type="project" value="GO_Central"/>
</dbReference>
<dbReference type="OrthoDB" id="444809at2759"/>
<dbReference type="JaponicusDB" id="SJAG_04562">
    <property type="gene designation" value="rrp1402"/>
</dbReference>
<evidence type="ECO:0000256" key="1">
    <source>
        <dbReference type="ARBA" id="ARBA00004123"/>
    </source>
</evidence>
<dbReference type="PANTHER" id="PTHR14369">
    <property type="entry name" value="SURFEIT LOCUS PROTEIN 6"/>
    <property type="match status" value="1"/>
</dbReference>
<dbReference type="eggNOG" id="KOG2885">
    <property type="taxonomic scope" value="Eukaryota"/>
</dbReference>
<feature type="compositionally biased region" description="Basic residues" evidence="4">
    <location>
        <begin position="180"/>
        <end position="191"/>
    </location>
</feature>
<keyword evidence="8" id="KW-1185">Reference proteome</keyword>
<accession>B6K757</accession>
<dbReference type="GeneID" id="7051917"/>
<evidence type="ECO:0000313" key="6">
    <source>
        <dbReference type="EMBL" id="EEB09361.1"/>
    </source>
</evidence>